<comment type="catalytic activity">
    <reaction evidence="7">
        <text>a 2'-deoxyadenosine in DNA + S-adenosyl-L-methionine = an N(6)-methyl-2'-deoxyadenosine in DNA + S-adenosyl-L-homocysteine + H(+)</text>
        <dbReference type="Rhea" id="RHEA:15197"/>
        <dbReference type="Rhea" id="RHEA-COMP:12418"/>
        <dbReference type="Rhea" id="RHEA-COMP:12419"/>
        <dbReference type="ChEBI" id="CHEBI:15378"/>
        <dbReference type="ChEBI" id="CHEBI:57856"/>
        <dbReference type="ChEBI" id="CHEBI:59789"/>
        <dbReference type="ChEBI" id="CHEBI:90615"/>
        <dbReference type="ChEBI" id="CHEBI:90616"/>
        <dbReference type="EC" id="2.1.1.72"/>
    </reaction>
</comment>
<dbReference type="PROSITE" id="PS00092">
    <property type="entry name" value="N6_MTASE"/>
    <property type="match status" value="1"/>
</dbReference>
<dbReference type="EMBL" id="JAUKPO010000029">
    <property type="protein sequence ID" value="MDO1450349.1"/>
    <property type="molecule type" value="Genomic_DNA"/>
</dbReference>
<comment type="caution">
    <text evidence="9">The sequence shown here is derived from an EMBL/GenBank/DDBJ whole genome shotgun (WGS) entry which is preliminary data.</text>
</comment>
<dbReference type="InterPro" id="IPR003356">
    <property type="entry name" value="DNA_methylase_A-5"/>
</dbReference>
<dbReference type="GO" id="GO:0032259">
    <property type="term" value="P:methylation"/>
    <property type="evidence" value="ECO:0007669"/>
    <property type="project" value="UniProtKB-KW"/>
</dbReference>
<dbReference type="EC" id="2.1.1.72" evidence="2"/>
<keyword evidence="4 9" id="KW-0808">Transferase</keyword>
<keyword evidence="10" id="KW-1185">Reference proteome</keyword>
<evidence type="ECO:0000256" key="3">
    <source>
        <dbReference type="ARBA" id="ARBA00022603"/>
    </source>
</evidence>
<evidence type="ECO:0000313" key="9">
    <source>
        <dbReference type="EMBL" id="MDO1450349.1"/>
    </source>
</evidence>
<evidence type="ECO:0000259" key="8">
    <source>
        <dbReference type="Pfam" id="PF02384"/>
    </source>
</evidence>
<protein>
    <recommendedName>
        <fullName evidence="2">site-specific DNA-methyltransferase (adenine-specific)</fullName>
        <ecNumber evidence="2">2.1.1.72</ecNumber>
    </recommendedName>
</protein>
<dbReference type="Proteomes" id="UP001168528">
    <property type="component" value="Unassembled WGS sequence"/>
</dbReference>
<sequence>MMQPKPEDTICDPSFGSAGFLVAAGEYVREHYPEMFHKAELKVHFNSRMFNGFEFDATMIRIGAMNMTLHGIENPNLVDKDALSKVSADVIERFTLILANPPFKGSLDYDSVDDKLLRVVKTKKTELLFLALMLRLLKTGGRAAVIVPDGVLFGSSTAHVAIRKEIIEKQKLEAVISMPSGVFKPYAGVSTAILIFTKTSSGGTNKVWFYDMQADGLSLDDKRQPITQNDIPDILQRWQNLEAEKERLRTDKSFFVPVADIQANTYDLSINRYKETVYTVQSYDKPHQIIADIKNLDEKRRRELIDLEELLG</sequence>
<organism evidence="9 10">
    <name type="scientific">Rhodocytophaga aerolata</name>
    <dbReference type="NCBI Taxonomy" id="455078"/>
    <lineage>
        <taxon>Bacteria</taxon>
        <taxon>Pseudomonadati</taxon>
        <taxon>Bacteroidota</taxon>
        <taxon>Cytophagia</taxon>
        <taxon>Cytophagales</taxon>
        <taxon>Rhodocytophagaceae</taxon>
        <taxon>Rhodocytophaga</taxon>
    </lineage>
</organism>
<dbReference type="PANTHER" id="PTHR42933">
    <property type="entry name" value="SLR6095 PROTEIN"/>
    <property type="match status" value="1"/>
</dbReference>
<dbReference type="SUPFAM" id="SSF53335">
    <property type="entry name" value="S-adenosyl-L-methionine-dependent methyltransferases"/>
    <property type="match status" value="1"/>
</dbReference>
<proteinExistence type="inferred from homology"/>
<name>A0ABT8RED9_9BACT</name>
<feature type="domain" description="DNA methylase adenine-specific" evidence="8">
    <location>
        <begin position="2"/>
        <end position="276"/>
    </location>
</feature>
<dbReference type="InterPro" id="IPR029063">
    <property type="entry name" value="SAM-dependent_MTases_sf"/>
</dbReference>
<gene>
    <name evidence="9" type="ORF">Q0590_29000</name>
</gene>
<accession>A0ABT8RED9</accession>
<evidence type="ECO:0000313" key="10">
    <source>
        <dbReference type="Proteomes" id="UP001168528"/>
    </source>
</evidence>
<dbReference type="InterPro" id="IPR051537">
    <property type="entry name" value="DNA_Adenine_Mtase"/>
</dbReference>
<comment type="similarity">
    <text evidence="1">Belongs to the N(4)/N(6)-methyltransferase family.</text>
</comment>
<dbReference type="GO" id="GO:0008168">
    <property type="term" value="F:methyltransferase activity"/>
    <property type="evidence" value="ECO:0007669"/>
    <property type="project" value="UniProtKB-KW"/>
</dbReference>
<keyword evidence="3 9" id="KW-0489">Methyltransferase</keyword>
<evidence type="ECO:0000256" key="5">
    <source>
        <dbReference type="ARBA" id="ARBA00022691"/>
    </source>
</evidence>
<evidence type="ECO:0000256" key="4">
    <source>
        <dbReference type="ARBA" id="ARBA00022679"/>
    </source>
</evidence>
<evidence type="ECO:0000256" key="2">
    <source>
        <dbReference type="ARBA" id="ARBA00011900"/>
    </source>
</evidence>
<reference evidence="9" key="1">
    <citation type="submission" date="2023-07" db="EMBL/GenBank/DDBJ databases">
        <title>The genome sequence of Rhodocytophaga aerolata KACC 12507.</title>
        <authorList>
            <person name="Zhang X."/>
        </authorList>
    </citation>
    <scope>NUCLEOTIDE SEQUENCE</scope>
    <source>
        <strain evidence="9">KACC 12507</strain>
    </source>
</reference>
<dbReference type="Pfam" id="PF02384">
    <property type="entry name" value="N6_Mtase"/>
    <property type="match status" value="1"/>
</dbReference>
<evidence type="ECO:0000256" key="1">
    <source>
        <dbReference type="ARBA" id="ARBA00006594"/>
    </source>
</evidence>
<dbReference type="PRINTS" id="PR00507">
    <property type="entry name" value="N12N6MTFRASE"/>
</dbReference>
<dbReference type="Gene3D" id="3.40.50.150">
    <property type="entry name" value="Vaccinia Virus protein VP39"/>
    <property type="match status" value="1"/>
</dbReference>
<keyword evidence="6" id="KW-0680">Restriction system</keyword>
<keyword evidence="5" id="KW-0949">S-adenosyl-L-methionine</keyword>
<dbReference type="PANTHER" id="PTHR42933:SF3">
    <property type="entry name" value="TYPE I RESTRICTION ENZYME MJAVIII METHYLASE SUBUNIT"/>
    <property type="match status" value="1"/>
</dbReference>
<dbReference type="InterPro" id="IPR002052">
    <property type="entry name" value="DNA_methylase_N6_adenine_CS"/>
</dbReference>
<dbReference type="RefSeq" id="WP_302041152.1">
    <property type="nucleotide sequence ID" value="NZ_JAUKPO010000029.1"/>
</dbReference>
<evidence type="ECO:0000256" key="7">
    <source>
        <dbReference type="ARBA" id="ARBA00047942"/>
    </source>
</evidence>
<evidence type="ECO:0000256" key="6">
    <source>
        <dbReference type="ARBA" id="ARBA00022747"/>
    </source>
</evidence>